<dbReference type="FunFam" id="3.40.50.300:FF:000006">
    <property type="entry name" value="DNA-binding transcriptional regulator NtrC"/>
    <property type="match status" value="1"/>
</dbReference>
<feature type="domain" description="PAS" evidence="6">
    <location>
        <begin position="193"/>
        <end position="238"/>
    </location>
</feature>
<gene>
    <name evidence="7" type="primary">stc</name>
    <name evidence="7" type="ORF">CLIT_5c00650</name>
</gene>
<dbReference type="AlphaFoldDB" id="A0A069RGZ4"/>
<sequence>MDFKPQIKRSHERCISMGIQREMVYSRNIIGGEKLQQKLEQNKEIIINAMPFMNDIYNFVKGSNFFVVLTDKCGCILNMIGDEDILGEAYGFKMIPGAHMDEESIGTNAMAMALLEGKGVQVSGEEHYISAYHRWTCSAAPIRDANGEICAIIDLTGYSSQVHPHTLGMVVACVSAVEKMIQSSEYVRTIKFERDKMQEIFKSVDCGIFTVDSQSNIIEFNQNSIELFGYSKKELHGRFAGDIFSEWCDIEKAVFIDRKEYESDAYINAISNRQRIYVQAKPLFGDERQVTHAVLIMSDKKLSRKHDGDIKRGRAVYEFEKIIGKDEKFVKSVEYAKKISGSKSTILITGESGTGKEVFAQSIHNYSGRSGERFVAVNCGAIPESLIESELFGYEEGAFTGAKKGGMPGKFEIANKGTIFLDEIGEMPLDMQVRLLRVIEEGVVNRIGGQMQIPVDIRVIAATNKDLDEEMKQGRFRKDLYYRLNVLPIRLLPLRERKEDIPLLVEYFMDIISNKLNKKPVEITSGYMERIMECEWLGNIRELENFIEMVINMECLPEMETGEKPQNYEEPESGAILDLDSIEKGHIIKMLKMYNKNITKAARAMGIARNTLYRKIEKHGIETDMQ</sequence>
<organism evidence="7 8">
    <name type="scientific">Peptoclostridium litorale DSM 5388</name>
    <dbReference type="NCBI Taxonomy" id="1121324"/>
    <lineage>
        <taxon>Bacteria</taxon>
        <taxon>Bacillati</taxon>
        <taxon>Bacillota</taxon>
        <taxon>Clostridia</taxon>
        <taxon>Peptostreptococcales</taxon>
        <taxon>Peptoclostridiaceae</taxon>
        <taxon>Peptoclostridium</taxon>
    </lineage>
</organism>
<dbReference type="SUPFAM" id="SSF55785">
    <property type="entry name" value="PYP-like sensor domain (PAS domain)"/>
    <property type="match status" value="1"/>
</dbReference>
<dbReference type="PROSITE" id="PS00675">
    <property type="entry name" value="SIGMA54_INTERACT_1"/>
    <property type="match status" value="1"/>
</dbReference>
<dbReference type="PROSITE" id="PS00676">
    <property type="entry name" value="SIGMA54_INTERACT_2"/>
    <property type="match status" value="1"/>
</dbReference>
<evidence type="ECO:0000256" key="4">
    <source>
        <dbReference type="ARBA" id="ARBA00023163"/>
    </source>
</evidence>
<dbReference type="NCBIfam" id="TIGR00229">
    <property type="entry name" value="sensory_box"/>
    <property type="match status" value="1"/>
</dbReference>
<dbReference type="Gene3D" id="1.10.8.60">
    <property type="match status" value="1"/>
</dbReference>
<dbReference type="Gene3D" id="1.10.10.60">
    <property type="entry name" value="Homeodomain-like"/>
    <property type="match status" value="1"/>
</dbReference>
<dbReference type="SUPFAM" id="SSF52540">
    <property type="entry name" value="P-loop containing nucleoside triphosphate hydrolases"/>
    <property type="match status" value="1"/>
</dbReference>
<reference evidence="7 8" key="1">
    <citation type="submission" date="2014-03" db="EMBL/GenBank/DDBJ databases">
        <title>Genome sequence of Clostridium litorale W6, DSM 5388.</title>
        <authorList>
            <person name="Poehlein A."/>
            <person name="Jagirdar A."/>
            <person name="Khonsari B."/>
            <person name="Chibani C.M."/>
            <person name="Gutierrez Gutierrez D.A."/>
            <person name="Davydova E."/>
            <person name="Alghaithi H.S."/>
            <person name="Nair K.P."/>
            <person name="Dhamotharan K."/>
            <person name="Chandran L."/>
            <person name="G W."/>
            <person name="Daniel R."/>
        </authorList>
    </citation>
    <scope>NUCLEOTIDE SEQUENCE [LARGE SCALE GENOMIC DNA]</scope>
    <source>
        <strain evidence="7 8">W6</strain>
    </source>
</reference>
<dbReference type="InterPro" id="IPR009057">
    <property type="entry name" value="Homeodomain-like_sf"/>
</dbReference>
<dbReference type="InterPro" id="IPR025662">
    <property type="entry name" value="Sigma_54_int_dom_ATP-bd_1"/>
</dbReference>
<evidence type="ECO:0000256" key="1">
    <source>
        <dbReference type="ARBA" id="ARBA00022741"/>
    </source>
</evidence>
<dbReference type="Gene3D" id="3.30.450.40">
    <property type="match status" value="1"/>
</dbReference>
<dbReference type="Gene3D" id="3.30.450.20">
    <property type="entry name" value="PAS domain"/>
    <property type="match status" value="1"/>
</dbReference>
<dbReference type="PANTHER" id="PTHR32071">
    <property type="entry name" value="TRANSCRIPTIONAL REGULATORY PROTEIN"/>
    <property type="match status" value="1"/>
</dbReference>
<dbReference type="SMART" id="SM00382">
    <property type="entry name" value="AAA"/>
    <property type="match status" value="1"/>
</dbReference>
<dbReference type="Pfam" id="PF13426">
    <property type="entry name" value="PAS_9"/>
    <property type="match status" value="1"/>
</dbReference>
<feature type="domain" description="Sigma-54 factor interaction" evidence="5">
    <location>
        <begin position="322"/>
        <end position="552"/>
    </location>
</feature>
<dbReference type="Pfam" id="PF02954">
    <property type="entry name" value="HTH_8"/>
    <property type="match status" value="1"/>
</dbReference>
<dbReference type="SMART" id="SM00091">
    <property type="entry name" value="PAS"/>
    <property type="match status" value="1"/>
</dbReference>
<keyword evidence="4" id="KW-0804">Transcription</keyword>
<accession>A0A069RGZ4</accession>
<dbReference type="Gene3D" id="3.40.50.300">
    <property type="entry name" value="P-loop containing nucleotide triphosphate hydrolases"/>
    <property type="match status" value="1"/>
</dbReference>
<dbReference type="CDD" id="cd00009">
    <property type="entry name" value="AAA"/>
    <property type="match status" value="1"/>
</dbReference>
<dbReference type="Pfam" id="PF25601">
    <property type="entry name" value="AAA_lid_14"/>
    <property type="match status" value="1"/>
</dbReference>
<dbReference type="InterPro" id="IPR029016">
    <property type="entry name" value="GAF-like_dom_sf"/>
</dbReference>
<dbReference type="InterPro" id="IPR027417">
    <property type="entry name" value="P-loop_NTPase"/>
</dbReference>
<evidence type="ECO:0000259" key="5">
    <source>
        <dbReference type="PROSITE" id="PS50045"/>
    </source>
</evidence>
<dbReference type="GO" id="GO:0006355">
    <property type="term" value="P:regulation of DNA-templated transcription"/>
    <property type="evidence" value="ECO:0007669"/>
    <property type="project" value="InterPro"/>
</dbReference>
<proteinExistence type="predicted"/>
<dbReference type="RefSeq" id="WP_242943811.1">
    <property type="nucleotide sequence ID" value="NZ_FSRH01000007.1"/>
</dbReference>
<keyword evidence="8" id="KW-1185">Reference proteome</keyword>
<dbReference type="SUPFAM" id="SSF46689">
    <property type="entry name" value="Homeodomain-like"/>
    <property type="match status" value="1"/>
</dbReference>
<evidence type="ECO:0000313" key="7">
    <source>
        <dbReference type="EMBL" id="KDR96053.1"/>
    </source>
</evidence>
<dbReference type="InterPro" id="IPR025943">
    <property type="entry name" value="Sigma_54_int_dom_ATP-bd_2"/>
</dbReference>
<dbReference type="InterPro" id="IPR003593">
    <property type="entry name" value="AAA+_ATPase"/>
</dbReference>
<dbReference type="PANTHER" id="PTHR32071:SF57">
    <property type="entry name" value="C4-DICARBOXYLATE TRANSPORT TRANSCRIPTIONAL REGULATORY PROTEIN DCTD"/>
    <property type="match status" value="1"/>
</dbReference>
<protein>
    <submittedName>
        <fullName evidence="7">Signal-transduction and transcriptional-control protein Stc</fullName>
    </submittedName>
</protein>
<name>A0A069RGZ4_PEPLI</name>
<keyword evidence="1" id="KW-0547">Nucleotide-binding</keyword>
<dbReference type="InterPro" id="IPR058031">
    <property type="entry name" value="AAA_lid_NorR"/>
</dbReference>
<evidence type="ECO:0000313" key="8">
    <source>
        <dbReference type="Proteomes" id="UP000027946"/>
    </source>
</evidence>
<dbReference type="GO" id="GO:0005524">
    <property type="term" value="F:ATP binding"/>
    <property type="evidence" value="ECO:0007669"/>
    <property type="project" value="UniProtKB-KW"/>
</dbReference>
<dbReference type="InterPro" id="IPR035965">
    <property type="entry name" value="PAS-like_dom_sf"/>
</dbReference>
<evidence type="ECO:0000259" key="6">
    <source>
        <dbReference type="PROSITE" id="PS50112"/>
    </source>
</evidence>
<dbReference type="GO" id="GO:0043565">
    <property type="term" value="F:sequence-specific DNA binding"/>
    <property type="evidence" value="ECO:0007669"/>
    <property type="project" value="InterPro"/>
</dbReference>
<dbReference type="CDD" id="cd00130">
    <property type="entry name" value="PAS"/>
    <property type="match status" value="1"/>
</dbReference>
<evidence type="ECO:0000256" key="2">
    <source>
        <dbReference type="ARBA" id="ARBA00022840"/>
    </source>
</evidence>
<dbReference type="PRINTS" id="PR01590">
    <property type="entry name" value="HTHFIS"/>
</dbReference>
<dbReference type="STRING" id="1121324.CLIT_5c00650"/>
<comment type="caution">
    <text evidence="7">The sequence shown here is derived from an EMBL/GenBank/DDBJ whole genome shotgun (WGS) entry which is preliminary data.</text>
</comment>
<evidence type="ECO:0000256" key="3">
    <source>
        <dbReference type="ARBA" id="ARBA00023015"/>
    </source>
</evidence>
<dbReference type="PROSITE" id="PS50112">
    <property type="entry name" value="PAS"/>
    <property type="match status" value="1"/>
</dbReference>
<keyword evidence="2" id="KW-0067">ATP-binding</keyword>
<dbReference type="InterPro" id="IPR002197">
    <property type="entry name" value="HTH_Fis"/>
</dbReference>
<dbReference type="InterPro" id="IPR000014">
    <property type="entry name" value="PAS"/>
</dbReference>
<dbReference type="EMBL" id="JJMM01000005">
    <property type="protein sequence ID" value="KDR96053.1"/>
    <property type="molecule type" value="Genomic_DNA"/>
</dbReference>
<dbReference type="Proteomes" id="UP000027946">
    <property type="component" value="Unassembled WGS sequence"/>
</dbReference>
<keyword evidence="3" id="KW-0805">Transcription regulation</keyword>
<dbReference type="Pfam" id="PF00158">
    <property type="entry name" value="Sigma54_activat"/>
    <property type="match status" value="1"/>
</dbReference>
<dbReference type="InterPro" id="IPR002078">
    <property type="entry name" value="Sigma_54_int"/>
</dbReference>
<dbReference type="eggNOG" id="COG3284">
    <property type="taxonomic scope" value="Bacteria"/>
</dbReference>
<dbReference type="PROSITE" id="PS50045">
    <property type="entry name" value="SIGMA54_INTERACT_4"/>
    <property type="match status" value="1"/>
</dbReference>